<evidence type="ECO:0000256" key="7">
    <source>
        <dbReference type="ARBA" id="ARBA00023242"/>
    </source>
</evidence>
<dbReference type="InterPro" id="IPR036236">
    <property type="entry name" value="Znf_C2H2_sf"/>
</dbReference>
<dbReference type="SMART" id="SM00595">
    <property type="entry name" value="MADF"/>
    <property type="match status" value="2"/>
</dbReference>
<dbReference type="Gene3D" id="3.30.160.60">
    <property type="entry name" value="Classic Zinc Finger"/>
    <property type="match status" value="5"/>
</dbReference>
<dbReference type="PANTHER" id="PTHR24404:SF114">
    <property type="entry name" value="KLUMPFUSS, ISOFORM B-RELATED"/>
    <property type="match status" value="1"/>
</dbReference>
<evidence type="ECO:0000256" key="1">
    <source>
        <dbReference type="ARBA" id="ARBA00004123"/>
    </source>
</evidence>
<dbReference type="Pfam" id="PF00096">
    <property type="entry name" value="zf-C2H2"/>
    <property type="match status" value="4"/>
</dbReference>
<evidence type="ECO:0000259" key="11">
    <source>
        <dbReference type="PROSITE" id="PS51029"/>
    </source>
</evidence>
<dbReference type="GO" id="GO:0000978">
    <property type="term" value="F:RNA polymerase II cis-regulatory region sequence-specific DNA binding"/>
    <property type="evidence" value="ECO:0007669"/>
    <property type="project" value="TreeGrafter"/>
</dbReference>
<keyword evidence="2" id="KW-0479">Metal-binding</keyword>
<dbReference type="PANTHER" id="PTHR24404">
    <property type="entry name" value="ZINC FINGER PROTEIN"/>
    <property type="match status" value="1"/>
</dbReference>
<evidence type="ECO:0000313" key="12">
    <source>
        <dbReference type="Proteomes" id="UP000504634"/>
    </source>
</evidence>
<keyword evidence="7" id="KW-0539">Nucleus</keyword>
<feature type="domain" description="C2H2-type" evidence="10">
    <location>
        <begin position="514"/>
        <end position="541"/>
    </location>
</feature>
<dbReference type="OrthoDB" id="6077919at2759"/>
<dbReference type="GeneID" id="115619959"/>
<evidence type="ECO:0000256" key="9">
    <source>
        <dbReference type="SAM" id="MobiDB-lite"/>
    </source>
</evidence>
<feature type="compositionally biased region" description="Acidic residues" evidence="9">
    <location>
        <begin position="91"/>
        <end position="114"/>
    </location>
</feature>
<dbReference type="SMART" id="SM00355">
    <property type="entry name" value="ZnF_C2H2"/>
    <property type="match status" value="8"/>
</dbReference>
<comment type="subcellular location">
    <subcellularLocation>
        <location evidence="1">Nucleus</location>
    </subcellularLocation>
</comment>
<dbReference type="GO" id="GO:0003700">
    <property type="term" value="F:DNA-binding transcription factor activity"/>
    <property type="evidence" value="ECO:0007669"/>
    <property type="project" value="TreeGrafter"/>
</dbReference>
<dbReference type="GO" id="GO:0005634">
    <property type="term" value="C:nucleus"/>
    <property type="evidence" value="ECO:0007669"/>
    <property type="project" value="UniProtKB-SubCell"/>
</dbReference>
<feature type="domain" description="C2H2-type" evidence="10">
    <location>
        <begin position="541"/>
        <end position="569"/>
    </location>
</feature>
<sequence length="573" mass="66865">MVICGSIVARNNYEEFTITCSLCKNETSIVEWEKFVLHIKDSHRPVELEEDKFEKLPYSENKNPILEEPFKSDGDGISDCLNEAAIVDLPMSDDGDQFDTDNETGDDETFEECESGNAGSETDTGTKSFPPIRKFNPTFYRRHPRITKFIELYKSHPCLWDPKDASYRNKEMRTSAYNTMLEQLKSNINIHLTHFRLKKCISNLHRQYAGVTRRKQTQKLTKVTLQYHDTYKFLAKRGDIDDDSEAEAEDEKIKLIFTETNQLTQQFIQIYELFPQLFDPEHKDYRNLAARKASYEEMAQLLRNSGVMPENNITGSDVYESVLCLRKWYCRKIKGLTEGLTEGLGNAEKQFLEKCKSYLRTTTFRLKLPCEVCQAIFNTDHALQAHLYKVHKQGEFPFKCDLCSGSFERRCNLQQHIQRVHVGKMFKCSHCERSFAFLHQLNIHLRTHEDSHIAKPFVCEFCGKSFKQKIQMTTHVTAVHTKVRAYKCEMCPKDFLTKRDLKDHVKAHLNIRDKVCEICQKAFTNANALVKHRHIHREKTIQCTLCSTRFSERVSLGVHMKRTHKIIRNIPKE</sequence>
<feature type="domain" description="C2H2-type" evidence="10">
    <location>
        <begin position="457"/>
        <end position="485"/>
    </location>
</feature>
<feature type="domain" description="C2H2-type" evidence="10">
    <location>
        <begin position="426"/>
        <end position="453"/>
    </location>
</feature>
<keyword evidence="6" id="KW-0238">DNA-binding</keyword>
<reference evidence="13" key="1">
    <citation type="submission" date="2025-08" db="UniProtKB">
        <authorList>
            <consortium name="RefSeq"/>
        </authorList>
    </citation>
    <scope>IDENTIFICATION</scope>
    <source>
        <strain evidence="13">11010-0011.00</strain>
        <tissue evidence="13">Whole body</tissue>
    </source>
</reference>
<keyword evidence="12" id="KW-1185">Reference proteome</keyword>
<protein>
    <submittedName>
        <fullName evidence="13">Zinc finger protein 420</fullName>
    </submittedName>
</protein>
<evidence type="ECO:0000256" key="2">
    <source>
        <dbReference type="ARBA" id="ARBA00022723"/>
    </source>
</evidence>
<evidence type="ECO:0000256" key="3">
    <source>
        <dbReference type="ARBA" id="ARBA00022737"/>
    </source>
</evidence>
<name>A0A6J2T0R2_DROLE</name>
<evidence type="ECO:0000256" key="8">
    <source>
        <dbReference type="PROSITE-ProRule" id="PRU00042"/>
    </source>
</evidence>
<feature type="compositionally biased region" description="Polar residues" evidence="9">
    <location>
        <begin position="117"/>
        <end position="127"/>
    </location>
</feature>
<evidence type="ECO:0000313" key="13">
    <source>
        <dbReference type="RefSeq" id="XP_030368850.1"/>
    </source>
</evidence>
<organism evidence="12 13">
    <name type="scientific">Drosophila lebanonensis</name>
    <name type="common">Fruit fly</name>
    <name type="synonym">Scaptodrosophila lebanonensis</name>
    <dbReference type="NCBI Taxonomy" id="7225"/>
    <lineage>
        <taxon>Eukaryota</taxon>
        <taxon>Metazoa</taxon>
        <taxon>Ecdysozoa</taxon>
        <taxon>Arthropoda</taxon>
        <taxon>Hexapoda</taxon>
        <taxon>Insecta</taxon>
        <taxon>Pterygota</taxon>
        <taxon>Neoptera</taxon>
        <taxon>Endopterygota</taxon>
        <taxon>Diptera</taxon>
        <taxon>Brachycera</taxon>
        <taxon>Muscomorpha</taxon>
        <taxon>Ephydroidea</taxon>
        <taxon>Drosophilidae</taxon>
        <taxon>Scaptodrosophila</taxon>
    </lineage>
</organism>
<keyword evidence="4 8" id="KW-0863">Zinc-finger</keyword>
<dbReference type="InterPro" id="IPR050589">
    <property type="entry name" value="Ikaros_C2H2-ZF"/>
</dbReference>
<evidence type="ECO:0000259" key="10">
    <source>
        <dbReference type="PROSITE" id="PS50157"/>
    </source>
</evidence>
<feature type="domain" description="C2H2-type" evidence="10">
    <location>
        <begin position="486"/>
        <end position="513"/>
    </location>
</feature>
<dbReference type="AlphaFoldDB" id="A0A6J2T0R2"/>
<feature type="region of interest" description="Disordered" evidence="9">
    <location>
        <begin position="91"/>
        <end position="128"/>
    </location>
</feature>
<dbReference type="Pfam" id="PF12874">
    <property type="entry name" value="zf-met"/>
    <property type="match status" value="1"/>
</dbReference>
<keyword evidence="3" id="KW-0677">Repeat</keyword>
<evidence type="ECO:0000256" key="5">
    <source>
        <dbReference type="ARBA" id="ARBA00022833"/>
    </source>
</evidence>
<feature type="domain" description="C2H2-type" evidence="10">
    <location>
        <begin position="398"/>
        <end position="426"/>
    </location>
</feature>
<dbReference type="PROSITE" id="PS50157">
    <property type="entry name" value="ZINC_FINGER_C2H2_2"/>
    <property type="match status" value="6"/>
</dbReference>
<feature type="domain" description="MADF" evidence="11">
    <location>
        <begin position="148"/>
        <end position="239"/>
    </location>
</feature>
<dbReference type="RefSeq" id="XP_030368850.1">
    <property type="nucleotide sequence ID" value="XM_030512990.1"/>
</dbReference>
<dbReference type="PROSITE" id="PS51029">
    <property type="entry name" value="MADF"/>
    <property type="match status" value="2"/>
</dbReference>
<dbReference type="Pfam" id="PF13894">
    <property type="entry name" value="zf-C2H2_4"/>
    <property type="match status" value="1"/>
</dbReference>
<dbReference type="PROSITE" id="PS00028">
    <property type="entry name" value="ZINC_FINGER_C2H2_1"/>
    <property type="match status" value="6"/>
</dbReference>
<dbReference type="Pfam" id="PF10545">
    <property type="entry name" value="MADF_DNA_bdg"/>
    <property type="match status" value="2"/>
</dbReference>
<accession>A0A6J2T0R2</accession>
<gene>
    <name evidence="13" type="primary">LOC115619959</name>
</gene>
<feature type="domain" description="MADF" evidence="11">
    <location>
        <begin position="266"/>
        <end position="357"/>
    </location>
</feature>
<dbReference type="GO" id="GO:0006357">
    <property type="term" value="P:regulation of transcription by RNA polymerase II"/>
    <property type="evidence" value="ECO:0007669"/>
    <property type="project" value="TreeGrafter"/>
</dbReference>
<dbReference type="GO" id="GO:0008270">
    <property type="term" value="F:zinc ion binding"/>
    <property type="evidence" value="ECO:0007669"/>
    <property type="project" value="UniProtKB-KW"/>
</dbReference>
<dbReference type="Proteomes" id="UP000504634">
    <property type="component" value="Unplaced"/>
</dbReference>
<dbReference type="InterPro" id="IPR006578">
    <property type="entry name" value="MADF-dom"/>
</dbReference>
<evidence type="ECO:0000256" key="6">
    <source>
        <dbReference type="ARBA" id="ARBA00023125"/>
    </source>
</evidence>
<keyword evidence="5" id="KW-0862">Zinc</keyword>
<dbReference type="SUPFAM" id="SSF57667">
    <property type="entry name" value="beta-beta-alpha zinc fingers"/>
    <property type="match status" value="4"/>
</dbReference>
<dbReference type="InterPro" id="IPR013087">
    <property type="entry name" value="Znf_C2H2_type"/>
</dbReference>
<dbReference type="FunFam" id="3.30.160.60:FF:002526">
    <property type="entry name" value="Zinc finger protein"/>
    <property type="match status" value="1"/>
</dbReference>
<proteinExistence type="predicted"/>
<evidence type="ECO:0000256" key="4">
    <source>
        <dbReference type="ARBA" id="ARBA00022771"/>
    </source>
</evidence>